<dbReference type="PANTHER" id="PTHR30015">
    <property type="entry name" value="MRR RESTRICTION SYSTEM PROTEIN"/>
    <property type="match status" value="1"/>
</dbReference>
<protein>
    <submittedName>
        <fullName evidence="4">Restriction system protein</fullName>
    </submittedName>
</protein>
<dbReference type="InterPro" id="IPR011856">
    <property type="entry name" value="tRNA_endonuc-like_dom_sf"/>
</dbReference>
<dbReference type="RefSeq" id="WP_083425967.1">
    <property type="nucleotide sequence ID" value="NZ_FPAG01000009.1"/>
</dbReference>
<dbReference type="AlphaFoldDB" id="A0A1I6VBM2"/>
<reference evidence="4 5" key="1">
    <citation type="submission" date="2016-10" db="EMBL/GenBank/DDBJ databases">
        <authorList>
            <person name="de Groot N.N."/>
        </authorList>
    </citation>
    <scope>NUCLEOTIDE SEQUENCE [LARGE SCALE GENOMIC DNA]</scope>
    <source>
        <strain evidence="4 5">CGMCC 1.6114</strain>
    </source>
</reference>
<evidence type="ECO:0000313" key="5">
    <source>
        <dbReference type="Proteomes" id="UP000183209"/>
    </source>
</evidence>
<proteinExistence type="predicted"/>
<dbReference type="Pfam" id="PF04471">
    <property type="entry name" value="Mrr_cat"/>
    <property type="match status" value="1"/>
</dbReference>
<dbReference type="EMBL" id="FPAG01000009">
    <property type="protein sequence ID" value="SFT11052.1"/>
    <property type="molecule type" value="Genomic_DNA"/>
</dbReference>
<feature type="domain" description="Restriction endonuclease type IV Mrr" evidence="3">
    <location>
        <begin position="456"/>
        <end position="572"/>
    </location>
</feature>
<evidence type="ECO:0000256" key="1">
    <source>
        <dbReference type="SAM" id="Coils"/>
    </source>
</evidence>
<dbReference type="GO" id="GO:0015666">
    <property type="term" value="F:restriction endodeoxyribonuclease activity"/>
    <property type="evidence" value="ECO:0007669"/>
    <property type="project" value="TreeGrafter"/>
</dbReference>
<dbReference type="SUPFAM" id="SSF52980">
    <property type="entry name" value="Restriction endonuclease-like"/>
    <property type="match status" value="1"/>
</dbReference>
<evidence type="ECO:0000256" key="2">
    <source>
        <dbReference type="SAM" id="MobiDB-lite"/>
    </source>
</evidence>
<accession>A0A1I6VBM2</accession>
<dbReference type="Proteomes" id="UP000183209">
    <property type="component" value="Unassembled WGS sequence"/>
</dbReference>
<dbReference type="GO" id="GO:0003677">
    <property type="term" value="F:DNA binding"/>
    <property type="evidence" value="ECO:0007669"/>
    <property type="project" value="InterPro"/>
</dbReference>
<sequence>MSLNSSEFKINVKYDSKDIYKLVVDYEFTRDGYTRYVAQIGHHGVKKYRTLKDLDLNILKAKVEAQVEIWDNQYEKKLEKESKEINRENAEDEDAEVKAIQKELQSILSNTLEVDDTVDWEYLKNFTKFNTPKPAKPSKPKFKTEQLQAPPQEPQKGQYEYHSKFWEKLLPGLLKKRMKQYSDNYVKDINSWEEKVERINKRNEALKNEYEVILKSYEEKLSLWNKSMEQYKKEENDFLEKQNAHNQKVDKLKQEYQDAKPNAIEEYCEIVLNNSDYSEFDFPKNFELEYVAENSTLIIEYLLPAIEDIPSIKEVKFIAAKNEIKKIPLSQSALNKLYDSVVYQLILRSIHEIFEADVIDSIKAVVFNGWVNHLDKSTGQTSKTCITSVHTTKEEFLAIELSAVDPKLCFKGLKGVASTKLNSMTAITPIIQIEKNDSRFTNSRDIIDSLEEGNNLASMDWEDFEHLIRELFHKEFSYNGGEVKVTQSSRDGGVDAIAFDPDPIRGGKIVIQAKRYTNVVGVSAVRDLYGTTLNEGASKGIIVTTSDYGPDAYNFAKGKPLTLLNGGNLLYLLEKHGYKARINLKEAKENRTN</sequence>
<dbReference type="InterPro" id="IPR011335">
    <property type="entry name" value="Restrct_endonuc-II-like"/>
</dbReference>
<dbReference type="OrthoDB" id="9803736at2"/>
<feature type="coiled-coil region" evidence="1">
    <location>
        <begin position="182"/>
        <end position="234"/>
    </location>
</feature>
<keyword evidence="1" id="KW-0175">Coiled coil</keyword>
<organism evidence="4 5">
    <name type="scientific">Zhouia amylolytica</name>
    <dbReference type="NCBI Taxonomy" id="376730"/>
    <lineage>
        <taxon>Bacteria</taxon>
        <taxon>Pseudomonadati</taxon>
        <taxon>Bacteroidota</taxon>
        <taxon>Flavobacteriia</taxon>
        <taxon>Flavobacteriales</taxon>
        <taxon>Flavobacteriaceae</taxon>
        <taxon>Zhouia</taxon>
    </lineage>
</organism>
<feature type="region of interest" description="Disordered" evidence="2">
    <location>
        <begin position="131"/>
        <end position="158"/>
    </location>
</feature>
<gene>
    <name evidence="4" type="ORF">SAMN04487906_2958</name>
</gene>
<dbReference type="PANTHER" id="PTHR30015:SF7">
    <property type="entry name" value="TYPE IV METHYL-DIRECTED RESTRICTION ENZYME ECOKMRR"/>
    <property type="match status" value="1"/>
</dbReference>
<dbReference type="GO" id="GO:0009307">
    <property type="term" value="P:DNA restriction-modification system"/>
    <property type="evidence" value="ECO:0007669"/>
    <property type="project" value="InterPro"/>
</dbReference>
<dbReference type="InterPro" id="IPR052906">
    <property type="entry name" value="Type_IV_Methyl-Rstrct_Enzyme"/>
</dbReference>
<feature type="coiled-coil region" evidence="1">
    <location>
        <begin position="60"/>
        <end position="110"/>
    </location>
</feature>
<evidence type="ECO:0000313" key="4">
    <source>
        <dbReference type="EMBL" id="SFT11052.1"/>
    </source>
</evidence>
<dbReference type="InterPro" id="IPR007560">
    <property type="entry name" value="Restrct_endonuc_IV_Mrr"/>
</dbReference>
<dbReference type="Gene3D" id="3.40.1350.10">
    <property type="match status" value="1"/>
</dbReference>
<name>A0A1I6VBM2_9FLAO</name>
<evidence type="ECO:0000259" key="3">
    <source>
        <dbReference type="Pfam" id="PF04471"/>
    </source>
</evidence>